<reference evidence="1 2" key="1">
    <citation type="journal article" date="2022" name="DNA Res.">
        <title>Chromosomal-level genome assembly of the orchid tree Bauhinia variegata (Leguminosae; Cercidoideae) supports the allotetraploid origin hypothesis of Bauhinia.</title>
        <authorList>
            <person name="Zhong Y."/>
            <person name="Chen Y."/>
            <person name="Zheng D."/>
            <person name="Pang J."/>
            <person name="Liu Y."/>
            <person name="Luo S."/>
            <person name="Meng S."/>
            <person name="Qian L."/>
            <person name="Wei D."/>
            <person name="Dai S."/>
            <person name="Zhou R."/>
        </authorList>
    </citation>
    <scope>NUCLEOTIDE SEQUENCE [LARGE SCALE GENOMIC DNA]</scope>
    <source>
        <strain evidence="1">BV-YZ2020</strain>
    </source>
</reference>
<organism evidence="1 2">
    <name type="scientific">Bauhinia variegata</name>
    <name type="common">Purple orchid tree</name>
    <name type="synonym">Phanera variegata</name>
    <dbReference type="NCBI Taxonomy" id="167791"/>
    <lineage>
        <taxon>Eukaryota</taxon>
        <taxon>Viridiplantae</taxon>
        <taxon>Streptophyta</taxon>
        <taxon>Embryophyta</taxon>
        <taxon>Tracheophyta</taxon>
        <taxon>Spermatophyta</taxon>
        <taxon>Magnoliopsida</taxon>
        <taxon>eudicotyledons</taxon>
        <taxon>Gunneridae</taxon>
        <taxon>Pentapetalae</taxon>
        <taxon>rosids</taxon>
        <taxon>fabids</taxon>
        <taxon>Fabales</taxon>
        <taxon>Fabaceae</taxon>
        <taxon>Cercidoideae</taxon>
        <taxon>Cercideae</taxon>
        <taxon>Bauhiniinae</taxon>
        <taxon>Bauhinia</taxon>
    </lineage>
</organism>
<accession>A0ACB9PLP4</accession>
<gene>
    <name evidence="1" type="ORF">L6164_009961</name>
</gene>
<keyword evidence="2" id="KW-1185">Reference proteome</keyword>
<proteinExistence type="predicted"/>
<dbReference type="EMBL" id="CM039429">
    <property type="protein sequence ID" value="KAI4349368.1"/>
    <property type="molecule type" value="Genomic_DNA"/>
</dbReference>
<dbReference type="Proteomes" id="UP000828941">
    <property type="component" value="Chromosome 4"/>
</dbReference>
<evidence type="ECO:0000313" key="1">
    <source>
        <dbReference type="EMBL" id="KAI4349368.1"/>
    </source>
</evidence>
<protein>
    <submittedName>
        <fullName evidence="1">Uncharacterized protein</fullName>
    </submittedName>
</protein>
<comment type="caution">
    <text evidence="1">The sequence shown here is derived from an EMBL/GenBank/DDBJ whole genome shotgun (WGS) entry which is preliminary data.</text>
</comment>
<evidence type="ECO:0000313" key="2">
    <source>
        <dbReference type="Proteomes" id="UP000828941"/>
    </source>
</evidence>
<sequence length="75" mass="8378">MHPASSDVLTALLSSLPSTTWDGIRDEQLLKEVNGLVSTENLPTLLQEEVLHLRRQLQLLKRCQESKVDEDLGAP</sequence>
<name>A0ACB9PLP4_BAUVA</name>